<feature type="transmembrane region" description="Helical" evidence="13">
    <location>
        <begin position="59"/>
        <end position="76"/>
    </location>
</feature>
<evidence type="ECO:0000256" key="3">
    <source>
        <dbReference type="ARBA" id="ARBA00022448"/>
    </source>
</evidence>
<dbReference type="GO" id="GO:0005267">
    <property type="term" value="F:potassium channel activity"/>
    <property type="evidence" value="ECO:0007669"/>
    <property type="project" value="UniProtKB-KW"/>
</dbReference>
<evidence type="ECO:0000256" key="5">
    <source>
        <dbReference type="ARBA" id="ARBA00022692"/>
    </source>
</evidence>
<dbReference type="PANTHER" id="PTHR31462">
    <property type="entry name" value="ENDOSOMAL/LYSOSOMAL POTASSIUM CHANNEL TMEM175"/>
    <property type="match status" value="1"/>
</dbReference>
<keyword evidence="11" id="KW-0407">Ion channel</keyword>
<gene>
    <name evidence="14" type="ORF">EZM97_00720</name>
</gene>
<comment type="subcellular location">
    <subcellularLocation>
        <location evidence="1">Membrane</location>
        <topology evidence="1">Multi-pass membrane protein</topology>
    </subcellularLocation>
</comment>
<keyword evidence="6" id="KW-0631">Potassium channel</keyword>
<dbReference type="Proteomes" id="UP000291822">
    <property type="component" value="Unassembled WGS sequence"/>
</dbReference>
<comment type="caution">
    <text evidence="14">The sequence shown here is derived from an EMBL/GenBank/DDBJ whole genome shotgun (WGS) entry which is preliminary data.</text>
</comment>
<keyword evidence="7" id="KW-0630">Potassium</keyword>
<evidence type="ECO:0000313" key="15">
    <source>
        <dbReference type="Proteomes" id="UP000291822"/>
    </source>
</evidence>
<dbReference type="Pfam" id="PF06736">
    <property type="entry name" value="TMEM175"/>
    <property type="match status" value="1"/>
</dbReference>
<dbReference type="GO" id="GO:0015252">
    <property type="term" value="F:proton channel activity"/>
    <property type="evidence" value="ECO:0007669"/>
    <property type="project" value="InterPro"/>
</dbReference>
<sequence>MGSRVHDPIEERHVGQRHLDRLIMLSDGVFAIAITLSAIEIKPREGAGLSLWDAWSHSLLVYFLSFLLIGVTWANHRRLVAHLRDIDAIGTAINMLLLSLVALLPVVIRFSFEDPSSQEAFVVYALAIAATFLCMLAFWVYTAFIAHLAPDVDRVQAREWLVQMVLAPLTLLAAAMYEVQWRSAAAVMTVVGVALLLSRRWLVRRGRVPASDGEA</sequence>
<dbReference type="PANTHER" id="PTHR31462:SF5">
    <property type="entry name" value="ENDOSOMAL_LYSOSOMAL PROTON CHANNEL TMEM175"/>
    <property type="match status" value="1"/>
</dbReference>
<dbReference type="InterPro" id="IPR010617">
    <property type="entry name" value="TMEM175-like"/>
</dbReference>
<evidence type="ECO:0000256" key="2">
    <source>
        <dbReference type="ARBA" id="ARBA00006920"/>
    </source>
</evidence>
<keyword evidence="8 13" id="KW-1133">Transmembrane helix</keyword>
<evidence type="ECO:0000256" key="12">
    <source>
        <dbReference type="ARBA" id="ARBA00034430"/>
    </source>
</evidence>
<evidence type="ECO:0000256" key="1">
    <source>
        <dbReference type="ARBA" id="ARBA00004141"/>
    </source>
</evidence>
<comment type="catalytic activity">
    <reaction evidence="12">
        <text>K(+)(in) = K(+)(out)</text>
        <dbReference type="Rhea" id="RHEA:29463"/>
        <dbReference type="ChEBI" id="CHEBI:29103"/>
    </reaction>
</comment>
<name>A0A4R0YX53_9GAMM</name>
<dbReference type="GO" id="GO:0016020">
    <property type="term" value="C:membrane"/>
    <property type="evidence" value="ECO:0007669"/>
    <property type="project" value="UniProtKB-SubCell"/>
</dbReference>
<feature type="transmembrane region" description="Helical" evidence="13">
    <location>
        <begin position="160"/>
        <end position="177"/>
    </location>
</feature>
<protein>
    <submittedName>
        <fullName evidence="14">DUF1211 domain-containing protein</fullName>
    </submittedName>
</protein>
<evidence type="ECO:0000313" key="14">
    <source>
        <dbReference type="EMBL" id="TCI11929.1"/>
    </source>
</evidence>
<keyword evidence="9" id="KW-0406">Ion transport</keyword>
<evidence type="ECO:0000256" key="10">
    <source>
        <dbReference type="ARBA" id="ARBA00023136"/>
    </source>
</evidence>
<dbReference type="RefSeq" id="WP_131151292.1">
    <property type="nucleotide sequence ID" value="NZ_SJTG01000001.1"/>
</dbReference>
<evidence type="ECO:0000256" key="9">
    <source>
        <dbReference type="ARBA" id="ARBA00023065"/>
    </source>
</evidence>
<evidence type="ECO:0000256" key="7">
    <source>
        <dbReference type="ARBA" id="ARBA00022958"/>
    </source>
</evidence>
<keyword evidence="5 13" id="KW-0812">Transmembrane</keyword>
<evidence type="ECO:0000256" key="11">
    <source>
        <dbReference type="ARBA" id="ARBA00023303"/>
    </source>
</evidence>
<feature type="transmembrane region" description="Helical" evidence="13">
    <location>
        <begin position="88"/>
        <end position="108"/>
    </location>
</feature>
<feature type="transmembrane region" description="Helical" evidence="13">
    <location>
        <begin position="21"/>
        <end position="39"/>
    </location>
</feature>
<reference evidence="14 15" key="1">
    <citation type="submission" date="2019-02" db="EMBL/GenBank/DDBJ databases">
        <title>Dyella amyloliquefaciens sp. nov., isolated from forest soil.</title>
        <authorList>
            <person name="Gao Z.-H."/>
            <person name="Qiu L.-H."/>
        </authorList>
    </citation>
    <scope>NUCLEOTIDE SEQUENCE [LARGE SCALE GENOMIC DNA]</scope>
    <source>
        <strain evidence="14 15">KACC 12747</strain>
    </source>
</reference>
<evidence type="ECO:0000256" key="4">
    <source>
        <dbReference type="ARBA" id="ARBA00022538"/>
    </source>
</evidence>
<feature type="transmembrane region" description="Helical" evidence="13">
    <location>
        <begin position="183"/>
        <end position="202"/>
    </location>
</feature>
<evidence type="ECO:0000256" key="6">
    <source>
        <dbReference type="ARBA" id="ARBA00022826"/>
    </source>
</evidence>
<organism evidence="14 15">
    <name type="scientific">Dyella soli</name>
    <dbReference type="NCBI Taxonomy" id="522319"/>
    <lineage>
        <taxon>Bacteria</taxon>
        <taxon>Pseudomonadati</taxon>
        <taxon>Pseudomonadota</taxon>
        <taxon>Gammaproteobacteria</taxon>
        <taxon>Lysobacterales</taxon>
        <taxon>Rhodanobacteraceae</taxon>
        <taxon>Dyella</taxon>
    </lineage>
</organism>
<dbReference type="EMBL" id="SJTG01000001">
    <property type="protein sequence ID" value="TCI11929.1"/>
    <property type="molecule type" value="Genomic_DNA"/>
</dbReference>
<feature type="transmembrane region" description="Helical" evidence="13">
    <location>
        <begin position="120"/>
        <end position="148"/>
    </location>
</feature>
<proteinExistence type="inferred from homology"/>
<accession>A0A4R0YX53</accession>
<keyword evidence="15" id="KW-1185">Reference proteome</keyword>
<keyword evidence="4" id="KW-0633">Potassium transport</keyword>
<evidence type="ECO:0000256" key="8">
    <source>
        <dbReference type="ARBA" id="ARBA00022989"/>
    </source>
</evidence>
<comment type="similarity">
    <text evidence="2">Belongs to the TMEM175 family.</text>
</comment>
<evidence type="ECO:0000256" key="13">
    <source>
        <dbReference type="SAM" id="Phobius"/>
    </source>
</evidence>
<keyword evidence="3" id="KW-0813">Transport</keyword>
<dbReference type="AlphaFoldDB" id="A0A4R0YX53"/>
<keyword evidence="10 13" id="KW-0472">Membrane</keyword>